<dbReference type="InterPro" id="IPR036736">
    <property type="entry name" value="ACP-like_sf"/>
</dbReference>
<dbReference type="Gene3D" id="1.25.40.10">
    <property type="entry name" value="Tetratricopeptide repeat domain"/>
    <property type="match status" value="4"/>
</dbReference>
<dbReference type="AlphaFoldDB" id="A0A7S2QBS9"/>
<keyword evidence="1" id="KW-0596">Phosphopantetheine</keyword>
<feature type="compositionally biased region" description="Basic and acidic residues" evidence="3">
    <location>
        <begin position="9"/>
        <end position="23"/>
    </location>
</feature>
<dbReference type="Gene3D" id="1.10.1200.10">
    <property type="entry name" value="ACP-like"/>
    <property type="match status" value="1"/>
</dbReference>
<feature type="domain" description="Carrier" evidence="4">
    <location>
        <begin position="781"/>
        <end position="856"/>
    </location>
</feature>
<dbReference type="GO" id="GO:0031177">
    <property type="term" value="F:phosphopantetheine binding"/>
    <property type="evidence" value="ECO:0007669"/>
    <property type="project" value="InterPro"/>
</dbReference>
<evidence type="ECO:0000259" key="4">
    <source>
        <dbReference type="PROSITE" id="PS50075"/>
    </source>
</evidence>
<sequence length="857" mass="93022">MNTAPAVDRAAEERRRPRAERLRSSGASSDALAGFYCSVADDSGQAAKRREAALLFAAAEEHFKDGGTAHHDEALSAARAALAGAQEGEDRDLQAAAARLVVKAHILAAFNLRCESGSAGAGPAKAALADALRFTDSQLAAFRRVGSVHGEASMQLSVAEVYLEDKGVDKLTAALQLSTEALEKFRGLDDKKMEALALLAVSQAHVLKKDRRAALETAEAALKRFQDVEDKFGQAKALHNVATAHAMEGSYAACDEGLKVAQDAMALYDELDCRALRACELIAVADLDLLLDRPKQALIASKEALLSYRQMSYGRGSEVLALSMVVQSHTNLDQLNQALQVAKDGVARFQASGDKRQEALMQDALANAHLERDERDEAMAATQAGLQLCQELQDHAVEARLLLTLAGVQERFDKLDDALQAAQDGAAIFLALESEVEFAGFAQYQVARLRANMFDAEGAAKENQLARELFYKASNRQCEALVFLQLAAIKGMDAEKLDEAIRLVDDARAFCQTADDRLADAFALYVKAELHKEAKAFDAAADAALERRKMLQELGFRKEEAKSLHALAGVHIASGLHAEAKKSAMEGLRIARACGDKVTEVHMLLQLTSILVTLVGDGGGWEKQAKVGEEMLKHSRDAVAVARKVAGGKLRAPALFWNAYALNMTPHAMEALDLIEEATRLFRARYDRRGEAHATLLTAQVYHTRQKPDAAAEYARSALAIFQELGDRQGEASAAQMLQQVAPAGGRQQQQQEEQPQLRDQDETIPEPVPSQMQVEQKGLDPEQARKLIYKVAVDTIGDDVDLENDSPLMDMGLDSLSSVSLRNTLAVEFRVNLAASLMFDYPSVSALTEHIVEKCA</sequence>
<dbReference type="PROSITE" id="PS50075">
    <property type="entry name" value="CARRIER"/>
    <property type="match status" value="1"/>
</dbReference>
<dbReference type="PANTHER" id="PTHR10098">
    <property type="entry name" value="RAPSYN-RELATED"/>
    <property type="match status" value="1"/>
</dbReference>
<feature type="compositionally biased region" description="Low complexity" evidence="3">
    <location>
        <begin position="740"/>
        <end position="755"/>
    </location>
</feature>
<evidence type="ECO:0000313" key="5">
    <source>
        <dbReference type="EMBL" id="CAD9638027.1"/>
    </source>
</evidence>
<dbReference type="EMBL" id="HBGW01088211">
    <property type="protein sequence ID" value="CAD9638027.1"/>
    <property type="molecule type" value="Transcribed_RNA"/>
</dbReference>
<dbReference type="InterPro" id="IPR020806">
    <property type="entry name" value="PKS_PP-bd"/>
</dbReference>
<reference evidence="5" key="1">
    <citation type="submission" date="2021-01" db="EMBL/GenBank/DDBJ databases">
        <authorList>
            <person name="Corre E."/>
            <person name="Pelletier E."/>
            <person name="Niang G."/>
            <person name="Scheremetjew M."/>
            <person name="Finn R."/>
            <person name="Kale V."/>
            <person name="Holt S."/>
            <person name="Cochrane G."/>
            <person name="Meng A."/>
            <person name="Brown T."/>
            <person name="Cohen L."/>
        </authorList>
    </citation>
    <scope>NUCLEOTIDE SEQUENCE</scope>
    <source>
        <strain evidence="5">RCC3387</strain>
    </source>
</reference>
<gene>
    <name evidence="5" type="ORF">BRAN1462_LOCUS55849</name>
</gene>
<accession>A0A7S2QBS9</accession>
<dbReference type="InterPro" id="IPR011990">
    <property type="entry name" value="TPR-like_helical_dom_sf"/>
</dbReference>
<evidence type="ECO:0000256" key="3">
    <source>
        <dbReference type="SAM" id="MobiDB-lite"/>
    </source>
</evidence>
<evidence type="ECO:0000256" key="1">
    <source>
        <dbReference type="ARBA" id="ARBA00022450"/>
    </source>
</evidence>
<organism evidence="5">
    <name type="scientific">Zooxanthella nutricula</name>
    <dbReference type="NCBI Taxonomy" id="1333877"/>
    <lineage>
        <taxon>Eukaryota</taxon>
        <taxon>Sar</taxon>
        <taxon>Alveolata</taxon>
        <taxon>Dinophyceae</taxon>
        <taxon>Peridiniales</taxon>
        <taxon>Peridiniales incertae sedis</taxon>
        <taxon>Zooxanthella</taxon>
    </lineage>
</organism>
<feature type="region of interest" description="Disordered" evidence="3">
    <location>
        <begin position="740"/>
        <end position="780"/>
    </location>
</feature>
<protein>
    <recommendedName>
        <fullName evidence="4">Carrier domain-containing protein</fullName>
    </recommendedName>
</protein>
<keyword evidence="2" id="KW-0597">Phosphoprotein</keyword>
<name>A0A7S2QBS9_9DINO</name>
<dbReference type="SMART" id="SM00823">
    <property type="entry name" value="PKS_PP"/>
    <property type="match status" value="1"/>
</dbReference>
<dbReference type="PANTHER" id="PTHR10098:SF108">
    <property type="entry name" value="TETRATRICOPEPTIDE REPEAT PROTEIN 28"/>
    <property type="match status" value="1"/>
</dbReference>
<evidence type="ECO:0000256" key="2">
    <source>
        <dbReference type="ARBA" id="ARBA00022553"/>
    </source>
</evidence>
<dbReference type="SUPFAM" id="SSF48452">
    <property type="entry name" value="TPR-like"/>
    <property type="match status" value="4"/>
</dbReference>
<dbReference type="Pfam" id="PF00550">
    <property type="entry name" value="PP-binding"/>
    <property type="match status" value="1"/>
</dbReference>
<dbReference type="InterPro" id="IPR009081">
    <property type="entry name" value="PP-bd_ACP"/>
</dbReference>
<feature type="region of interest" description="Disordered" evidence="3">
    <location>
        <begin position="1"/>
        <end position="27"/>
    </location>
</feature>
<dbReference type="SUPFAM" id="SSF47336">
    <property type="entry name" value="ACP-like"/>
    <property type="match status" value="1"/>
</dbReference>
<proteinExistence type="predicted"/>